<keyword evidence="7" id="KW-1185">Reference proteome</keyword>
<comment type="similarity">
    <text evidence="1">Belongs to the ABC transporter superfamily.</text>
</comment>
<protein>
    <submittedName>
        <fullName evidence="6">ATP-binding cassette domain-containing protein</fullName>
    </submittedName>
</protein>
<dbReference type="PANTHER" id="PTHR43335:SF4">
    <property type="entry name" value="ABC TRANSPORTER, ATP-BINDING PROTEIN"/>
    <property type="match status" value="1"/>
</dbReference>
<dbReference type="InterPro" id="IPR003593">
    <property type="entry name" value="AAA+_ATPase"/>
</dbReference>
<name>A0A385SS97_9BACT</name>
<evidence type="ECO:0000313" key="6">
    <source>
        <dbReference type="EMBL" id="AYB33734.1"/>
    </source>
</evidence>
<dbReference type="PANTHER" id="PTHR43335">
    <property type="entry name" value="ABC TRANSPORTER, ATP-BINDING PROTEIN"/>
    <property type="match status" value="1"/>
</dbReference>
<keyword evidence="3" id="KW-0547">Nucleotide-binding</keyword>
<accession>A0A385SS97</accession>
<dbReference type="PROSITE" id="PS50893">
    <property type="entry name" value="ABC_TRANSPORTER_2"/>
    <property type="match status" value="1"/>
</dbReference>
<dbReference type="SMART" id="SM00382">
    <property type="entry name" value="AAA"/>
    <property type="match status" value="1"/>
</dbReference>
<feature type="domain" description="ABC transporter" evidence="5">
    <location>
        <begin position="7"/>
        <end position="235"/>
    </location>
</feature>
<evidence type="ECO:0000259" key="5">
    <source>
        <dbReference type="PROSITE" id="PS50893"/>
    </source>
</evidence>
<dbReference type="KEGG" id="chk:D4L85_25525"/>
<dbReference type="SUPFAM" id="SSF52540">
    <property type="entry name" value="P-loop containing nucleoside triphosphate hydrolases"/>
    <property type="match status" value="1"/>
</dbReference>
<dbReference type="OrthoDB" id="977540at2"/>
<dbReference type="AlphaFoldDB" id="A0A385SS97"/>
<keyword evidence="2" id="KW-0813">Transport</keyword>
<evidence type="ECO:0000313" key="7">
    <source>
        <dbReference type="Proteomes" id="UP000266183"/>
    </source>
</evidence>
<dbReference type="Gene3D" id="3.40.50.300">
    <property type="entry name" value="P-loop containing nucleotide triphosphate hydrolases"/>
    <property type="match status" value="1"/>
</dbReference>
<gene>
    <name evidence="6" type="ORF">D4L85_25525</name>
</gene>
<dbReference type="GO" id="GO:0016887">
    <property type="term" value="F:ATP hydrolysis activity"/>
    <property type="evidence" value="ECO:0007669"/>
    <property type="project" value="InterPro"/>
</dbReference>
<reference evidence="7" key="1">
    <citation type="submission" date="2018-09" db="EMBL/GenBank/DDBJ databases">
        <title>Chryseolinea sp. KIS68-18 isolated from soil.</title>
        <authorList>
            <person name="Weon H.-Y."/>
            <person name="Kwon S.-W."/>
            <person name="Lee S.A."/>
        </authorList>
    </citation>
    <scope>NUCLEOTIDE SEQUENCE [LARGE SCALE GENOMIC DNA]</scope>
    <source>
        <strain evidence="7">KIS68-18</strain>
    </source>
</reference>
<organism evidence="6 7">
    <name type="scientific">Chryseolinea soli</name>
    <dbReference type="NCBI Taxonomy" id="2321403"/>
    <lineage>
        <taxon>Bacteria</taxon>
        <taxon>Pseudomonadati</taxon>
        <taxon>Bacteroidota</taxon>
        <taxon>Cytophagia</taxon>
        <taxon>Cytophagales</taxon>
        <taxon>Fulvivirgaceae</taxon>
        <taxon>Chryseolinea</taxon>
    </lineage>
</organism>
<dbReference type="RefSeq" id="WP_119756963.1">
    <property type="nucleotide sequence ID" value="NZ_CP032382.1"/>
</dbReference>
<evidence type="ECO:0000256" key="2">
    <source>
        <dbReference type="ARBA" id="ARBA00022448"/>
    </source>
</evidence>
<dbReference type="EMBL" id="CP032382">
    <property type="protein sequence ID" value="AYB33734.1"/>
    <property type="molecule type" value="Genomic_DNA"/>
</dbReference>
<dbReference type="GO" id="GO:0005524">
    <property type="term" value="F:ATP binding"/>
    <property type="evidence" value="ECO:0007669"/>
    <property type="project" value="UniProtKB-KW"/>
</dbReference>
<dbReference type="PROSITE" id="PS00211">
    <property type="entry name" value="ABC_TRANSPORTER_1"/>
    <property type="match status" value="1"/>
</dbReference>
<dbReference type="Pfam" id="PF00005">
    <property type="entry name" value="ABC_tran"/>
    <property type="match status" value="1"/>
</dbReference>
<proteinExistence type="inferred from homology"/>
<sequence length="302" mass="33842">MNATSVICTNGIFYDYSKGVNTLTNIHLEVSRGNIYGFLGPNGSGKTTTLSLLLGLLKNQRGTIEILGKDLQHHRQEILSKVGSLIESPSLYNHLTAKENLEVYREIYGASKARLQEVLCMVGLSDTGKKTVKQFSLGMKQRLSLALALLPKPELLILDEPTNGLDPAGILELRSLIRKLNEEEGITFLISSHILSEVEKMANRIGIIYKGRMRFQGSLEKLHQLQQKQSLVQLNTSDNLRAWAVLRQFQAELLEDDLVVPYTDIQQVATINRILVDNDLDVYDLHPRKQTLETIFMALTTG</sequence>
<dbReference type="InterPro" id="IPR017871">
    <property type="entry name" value="ABC_transporter-like_CS"/>
</dbReference>
<keyword evidence="4 6" id="KW-0067">ATP-binding</keyword>
<dbReference type="InterPro" id="IPR027417">
    <property type="entry name" value="P-loop_NTPase"/>
</dbReference>
<evidence type="ECO:0000256" key="1">
    <source>
        <dbReference type="ARBA" id="ARBA00005417"/>
    </source>
</evidence>
<evidence type="ECO:0000256" key="3">
    <source>
        <dbReference type="ARBA" id="ARBA00022741"/>
    </source>
</evidence>
<dbReference type="Proteomes" id="UP000266183">
    <property type="component" value="Chromosome"/>
</dbReference>
<evidence type="ECO:0000256" key="4">
    <source>
        <dbReference type="ARBA" id="ARBA00022840"/>
    </source>
</evidence>
<dbReference type="InterPro" id="IPR003439">
    <property type="entry name" value="ABC_transporter-like_ATP-bd"/>
</dbReference>